<name>A0A4Y9VSH5_9PROT</name>
<dbReference type="InterPro" id="IPR029016">
    <property type="entry name" value="GAF-like_dom_sf"/>
</dbReference>
<accession>A0A4Y9VSH5</accession>
<protein>
    <recommendedName>
        <fullName evidence="6">Diguanylate cyclase</fullName>
    </recommendedName>
</protein>
<dbReference type="Pfam" id="PF01590">
    <property type="entry name" value="GAF"/>
    <property type="match status" value="1"/>
</dbReference>
<dbReference type="SUPFAM" id="SSF55073">
    <property type="entry name" value="Nucleotide cyclase"/>
    <property type="match status" value="1"/>
</dbReference>
<keyword evidence="5" id="KW-1185">Reference proteome</keyword>
<dbReference type="InterPro" id="IPR000160">
    <property type="entry name" value="GGDEF_dom"/>
</dbReference>
<dbReference type="InterPro" id="IPR029787">
    <property type="entry name" value="Nucleotide_cyclase"/>
</dbReference>
<dbReference type="PROSITE" id="PS50887">
    <property type="entry name" value="GGDEF"/>
    <property type="match status" value="1"/>
</dbReference>
<evidence type="ECO:0000313" key="5">
    <source>
        <dbReference type="Proteomes" id="UP000297706"/>
    </source>
</evidence>
<dbReference type="InterPro" id="IPR001610">
    <property type="entry name" value="PAC"/>
</dbReference>
<feature type="domain" description="PAS" evidence="1">
    <location>
        <begin position="195"/>
        <end position="239"/>
    </location>
</feature>
<feature type="domain" description="PAC" evidence="2">
    <location>
        <begin position="538"/>
        <end position="590"/>
    </location>
</feature>
<dbReference type="InterPro" id="IPR000700">
    <property type="entry name" value="PAS-assoc_C"/>
</dbReference>
<dbReference type="InterPro" id="IPR043128">
    <property type="entry name" value="Rev_trsase/Diguanyl_cyclase"/>
</dbReference>
<dbReference type="SMART" id="SM00091">
    <property type="entry name" value="PAS"/>
    <property type="match status" value="3"/>
</dbReference>
<dbReference type="InterPro" id="IPR052155">
    <property type="entry name" value="Biofilm_reg_signaling"/>
</dbReference>
<gene>
    <name evidence="4" type="ORF">C3Y98_06430</name>
</gene>
<feature type="domain" description="PAC" evidence="2">
    <location>
        <begin position="412"/>
        <end position="463"/>
    </location>
</feature>
<evidence type="ECO:0000259" key="2">
    <source>
        <dbReference type="PROSITE" id="PS50113"/>
    </source>
</evidence>
<feature type="domain" description="PAS" evidence="1">
    <location>
        <begin position="464"/>
        <end position="534"/>
    </location>
</feature>
<dbReference type="SMART" id="SM00267">
    <property type="entry name" value="GGDEF"/>
    <property type="match status" value="1"/>
</dbReference>
<proteinExistence type="predicted"/>
<dbReference type="NCBIfam" id="TIGR00229">
    <property type="entry name" value="sensory_box"/>
    <property type="match status" value="4"/>
</dbReference>
<evidence type="ECO:0008006" key="6">
    <source>
        <dbReference type="Google" id="ProtNLM"/>
    </source>
</evidence>
<dbReference type="SMART" id="SM00065">
    <property type="entry name" value="GAF"/>
    <property type="match status" value="1"/>
</dbReference>
<dbReference type="NCBIfam" id="TIGR00254">
    <property type="entry name" value="GGDEF"/>
    <property type="match status" value="1"/>
</dbReference>
<dbReference type="Pfam" id="PF13426">
    <property type="entry name" value="PAS_9"/>
    <property type="match status" value="2"/>
</dbReference>
<dbReference type="Gene3D" id="3.30.70.270">
    <property type="match status" value="1"/>
</dbReference>
<evidence type="ECO:0000259" key="3">
    <source>
        <dbReference type="PROSITE" id="PS50887"/>
    </source>
</evidence>
<dbReference type="InterPro" id="IPR003018">
    <property type="entry name" value="GAF"/>
</dbReference>
<dbReference type="CDD" id="cd01949">
    <property type="entry name" value="GGDEF"/>
    <property type="match status" value="1"/>
</dbReference>
<dbReference type="CDD" id="cd00130">
    <property type="entry name" value="PAS"/>
    <property type="match status" value="3"/>
</dbReference>
<dbReference type="SMART" id="SM00086">
    <property type="entry name" value="PAC"/>
    <property type="match status" value="3"/>
</dbReference>
<dbReference type="Proteomes" id="UP000297706">
    <property type="component" value="Unassembled WGS sequence"/>
</dbReference>
<dbReference type="EMBL" id="PQVH01000008">
    <property type="protein sequence ID" value="TFW71718.1"/>
    <property type="molecule type" value="Genomic_DNA"/>
</dbReference>
<comment type="caution">
    <text evidence="4">The sequence shown here is derived from an EMBL/GenBank/DDBJ whole genome shotgun (WGS) entry which is preliminary data.</text>
</comment>
<reference evidence="4 5" key="1">
    <citation type="submission" date="2018-02" db="EMBL/GenBank/DDBJ databases">
        <title>A novel lanthanide dependent methylotroph, Methylotenera sp. La3113.</title>
        <authorList>
            <person name="Lv H."/>
            <person name="Tani A."/>
        </authorList>
    </citation>
    <scope>NUCLEOTIDE SEQUENCE [LARGE SCALE GENOMIC DNA]</scope>
    <source>
        <strain evidence="4 5">La3113</strain>
    </source>
</reference>
<dbReference type="PANTHER" id="PTHR44757">
    <property type="entry name" value="DIGUANYLATE CYCLASE DGCP"/>
    <property type="match status" value="1"/>
</dbReference>
<evidence type="ECO:0000313" key="4">
    <source>
        <dbReference type="EMBL" id="TFW71718.1"/>
    </source>
</evidence>
<dbReference type="Gene3D" id="3.30.450.20">
    <property type="entry name" value="PAS domain"/>
    <property type="match status" value="3"/>
</dbReference>
<dbReference type="Pfam" id="PF08447">
    <property type="entry name" value="PAS_3"/>
    <property type="match status" value="1"/>
</dbReference>
<sequence length="755" mass="85377">MTQRCVNTSIQLHRKLNDLKPPSLPQNEVNRLEFLKGLKILDSLPEQSFDELTSLASEICKTPIAIITLLDETRQWFKSKVGLTATETPRDISFCGHAILGDGIFEIPNALNDDRFNDNPLVTGDPNIRFYAGIPLISSNNYALGTLCVIDRKARELSVEQRNALKKLGNLVETLIDTRIQSRKLEEMSVALFDKTAFLNTLLSSAGASIISTDLNGLITSFNRGAENMLGYKAEELIGLKSPAIFHDANEMHQRANELSRILNKPIETSFYVFISQALQRKSETREWTYIRKDGTSLPVSLTVTPMYDNMDALFGYLGIAHDISLRKQAEQATNYMADILERTGELAKVGGWELDIASMQIKHWSTEVFRIHELDPPQLPSVEQAISFYPPESRRELEATIEHAIQTGKPWDMELPLTTAKGHHIWVRTQGSVVMRDGKAVSLIGAFQDITAQKTVANALKAREKSFNDIIEYAPIGMAIVSLEGRFTRVNQALCNIVGYSSEELMQLTFQEITFPDDLEADLERVSQLIEDKINTYQIEKRYIHKDKRIVWVQLSVSISRDEDRTPKYLIAQIEDITERKYQHEEAEQFAYHDALTNLPNRRMLLSRLHQALMQNERFDRAMALLFLDLDHFKNVNDSLGHDVGDLLLKEVANRLLKCVRSIDTVSRHGGDEFVIILSEISHAEDAELVAQKIIASFKQPILANGHEINMSTSIGIAVSVHEKPTKVDELMKHADKAMYEAKGAGRNRYCFHA</sequence>
<dbReference type="PROSITE" id="PS50113">
    <property type="entry name" value="PAC"/>
    <property type="match status" value="3"/>
</dbReference>
<dbReference type="AlphaFoldDB" id="A0A4Y9VSH5"/>
<dbReference type="Pfam" id="PF00990">
    <property type="entry name" value="GGDEF"/>
    <property type="match status" value="1"/>
</dbReference>
<dbReference type="PROSITE" id="PS50112">
    <property type="entry name" value="PAS"/>
    <property type="match status" value="2"/>
</dbReference>
<dbReference type="InterPro" id="IPR000014">
    <property type="entry name" value="PAS"/>
</dbReference>
<dbReference type="OrthoDB" id="5571399at2"/>
<dbReference type="Gene3D" id="3.30.450.40">
    <property type="match status" value="1"/>
</dbReference>
<dbReference type="InterPro" id="IPR035965">
    <property type="entry name" value="PAS-like_dom_sf"/>
</dbReference>
<feature type="domain" description="GGDEF" evidence="3">
    <location>
        <begin position="622"/>
        <end position="755"/>
    </location>
</feature>
<dbReference type="SUPFAM" id="SSF55785">
    <property type="entry name" value="PYP-like sensor domain (PAS domain)"/>
    <property type="match status" value="3"/>
</dbReference>
<feature type="domain" description="PAC" evidence="2">
    <location>
        <begin position="284"/>
        <end position="336"/>
    </location>
</feature>
<dbReference type="FunFam" id="3.30.70.270:FF:000001">
    <property type="entry name" value="Diguanylate cyclase domain protein"/>
    <property type="match status" value="1"/>
</dbReference>
<dbReference type="InterPro" id="IPR013655">
    <property type="entry name" value="PAS_fold_3"/>
</dbReference>
<dbReference type="SUPFAM" id="SSF55781">
    <property type="entry name" value="GAF domain-like"/>
    <property type="match status" value="1"/>
</dbReference>
<dbReference type="GO" id="GO:0003824">
    <property type="term" value="F:catalytic activity"/>
    <property type="evidence" value="ECO:0007669"/>
    <property type="project" value="UniProtKB-ARBA"/>
</dbReference>
<dbReference type="PANTHER" id="PTHR44757:SF2">
    <property type="entry name" value="BIOFILM ARCHITECTURE MAINTENANCE PROTEIN MBAA"/>
    <property type="match status" value="1"/>
</dbReference>
<organism evidence="4 5">
    <name type="scientific">Methylotenera oryzisoli</name>
    <dbReference type="NCBI Taxonomy" id="2080758"/>
    <lineage>
        <taxon>Bacteria</taxon>
        <taxon>Pseudomonadati</taxon>
        <taxon>Pseudomonadota</taxon>
        <taxon>Betaproteobacteria</taxon>
        <taxon>Nitrosomonadales</taxon>
        <taxon>Methylophilaceae</taxon>
        <taxon>Methylotenera</taxon>
    </lineage>
</organism>
<evidence type="ECO:0000259" key="1">
    <source>
        <dbReference type="PROSITE" id="PS50112"/>
    </source>
</evidence>